<sequence length="124" mass="13930">MEEVRAAAGYDMLQWDTFQMVTRRLARELVEEYPDRTWANVPANKQEDVRNWVNAHLASKDIPAATDGVIRWRMAICVRDFVRSSKKAASSSAADVADVADAAAASASIRIYDPVRNTWTDRSL</sequence>
<keyword evidence="2" id="KW-1185">Reference proteome</keyword>
<dbReference type="EMBL" id="MU005764">
    <property type="protein sequence ID" value="KAF2714536.1"/>
    <property type="molecule type" value="Genomic_DNA"/>
</dbReference>
<evidence type="ECO:0000313" key="2">
    <source>
        <dbReference type="Proteomes" id="UP000799428"/>
    </source>
</evidence>
<name>A0A6G1KNR2_9PLEO</name>
<proteinExistence type="predicted"/>
<dbReference type="OrthoDB" id="3937045at2759"/>
<gene>
    <name evidence="1" type="ORF">K504DRAFT_456753</name>
</gene>
<reference evidence="1" key="1">
    <citation type="journal article" date="2020" name="Stud. Mycol.">
        <title>101 Dothideomycetes genomes: a test case for predicting lifestyles and emergence of pathogens.</title>
        <authorList>
            <person name="Haridas S."/>
            <person name="Albert R."/>
            <person name="Binder M."/>
            <person name="Bloem J."/>
            <person name="Labutti K."/>
            <person name="Salamov A."/>
            <person name="Andreopoulos B."/>
            <person name="Baker S."/>
            <person name="Barry K."/>
            <person name="Bills G."/>
            <person name="Bluhm B."/>
            <person name="Cannon C."/>
            <person name="Castanera R."/>
            <person name="Culley D."/>
            <person name="Daum C."/>
            <person name="Ezra D."/>
            <person name="Gonzalez J."/>
            <person name="Henrissat B."/>
            <person name="Kuo A."/>
            <person name="Liang C."/>
            <person name="Lipzen A."/>
            <person name="Lutzoni F."/>
            <person name="Magnuson J."/>
            <person name="Mondo S."/>
            <person name="Nolan M."/>
            <person name="Ohm R."/>
            <person name="Pangilinan J."/>
            <person name="Park H.-J."/>
            <person name="Ramirez L."/>
            <person name="Alfaro M."/>
            <person name="Sun H."/>
            <person name="Tritt A."/>
            <person name="Yoshinaga Y."/>
            <person name="Zwiers L.-H."/>
            <person name="Turgeon B."/>
            <person name="Goodwin S."/>
            <person name="Spatafora J."/>
            <person name="Crous P."/>
            <person name="Grigoriev I."/>
        </authorList>
    </citation>
    <scope>NUCLEOTIDE SEQUENCE</scope>
    <source>
        <strain evidence="1">CBS 279.74</strain>
    </source>
</reference>
<evidence type="ECO:0000313" key="1">
    <source>
        <dbReference type="EMBL" id="KAF2714536.1"/>
    </source>
</evidence>
<organism evidence="1 2">
    <name type="scientific">Pleomassaria siparia CBS 279.74</name>
    <dbReference type="NCBI Taxonomy" id="1314801"/>
    <lineage>
        <taxon>Eukaryota</taxon>
        <taxon>Fungi</taxon>
        <taxon>Dikarya</taxon>
        <taxon>Ascomycota</taxon>
        <taxon>Pezizomycotina</taxon>
        <taxon>Dothideomycetes</taxon>
        <taxon>Pleosporomycetidae</taxon>
        <taxon>Pleosporales</taxon>
        <taxon>Pleomassariaceae</taxon>
        <taxon>Pleomassaria</taxon>
    </lineage>
</organism>
<dbReference type="AlphaFoldDB" id="A0A6G1KNR2"/>
<dbReference type="Proteomes" id="UP000799428">
    <property type="component" value="Unassembled WGS sequence"/>
</dbReference>
<accession>A0A6G1KNR2</accession>
<protein>
    <submittedName>
        <fullName evidence="1">Uncharacterized protein</fullName>
    </submittedName>
</protein>